<feature type="transmembrane region" description="Helical" evidence="1">
    <location>
        <begin position="158"/>
        <end position="178"/>
    </location>
</feature>
<feature type="transmembrane region" description="Helical" evidence="1">
    <location>
        <begin position="393"/>
        <end position="411"/>
    </location>
</feature>
<feature type="transmembrane region" description="Helical" evidence="1">
    <location>
        <begin position="130"/>
        <end position="152"/>
    </location>
</feature>
<accession>A0A7J0BH28</accession>
<keyword evidence="1" id="KW-0812">Transmembrane</keyword>
<feature type="transmembrane region" description="Helical" evidence="1">
    <location>
        <begin position="418"/>
        <end position="436"/>
    </location>
</feature>
<feature type="transmembrane region" description="Helical" evidence="1">
    <location>
        <begin position="60"/>
        <end position="82"/>
    </location>
</feature>
<gene>
    <name evidence="2" type="primary">pelG</name>
    <name evidence="2" type="ORF">DSM101010T_13940</name>
</gene>
<dbReference type="AlphaFoldDB" id="A0A7J0BH28"/>
<feature type="transmembrane region" description="Helical" evidence="1">
    <location>
        <begin position="228"/>
        <end position="252"/>
    </location>
</feature>
<feature type="transmembrane region" description="Helical" evidence="1">
    <location>
        <begin position="366"/>
        <end position="387"/>
    </location>
</feature>
<protein>
    <submittedName>
        <fullName evidence="2">Pellicle/biofilm biosynthesis Wzx-like polysaccharide transporter PelG</fullName>
    </submittedName>
</protein>
<dbReference type="Proteomes" id="UP000503840">
    <property type="component" value="Unassembled WGS sequence"/>
</dbReference>
<keyword evidence="1" id="KW-1133">Transmembrane helix</keyword>
<dbReference type="EMBL" id="BLVO01000013">
    <property type="protein sequence ID" value="GFM33029.1"/>
    <property type="molecule type" value="Genomic_DNA"/>
</dbReference>
<dbReference type="InterPro" id="IPR031617">
    <property type="entry name" value="PelG"/>
</dbReference>
<comment type="caution">
    <text evidence="2">The sequence shown here is derived from an EMBL/GenBank/DDBJ whole genome shotgun (WGS) entry which is preliminary data.</text>
</comment>
<proteinExistence type="predicted"/>
<dbReference type="RefSeq" id="WP_174404723.1">
    <property type="nucleotide sequence ID" value="NZ_BLVO01000013.1"/>
</dbReference>
<keyword evidence="1" id="KW-0472">Membrane</keyword>
<feature type="transmembrane region" description="Helical" evidence="1">
    <location>
        <begin position="102"/>
        <end position="123"/>
    </location>
</feature>
<feature type="transmembrane region" description="Helical" evidence="1">
    <location>
        <begin position="332"/>
        <end position="354"/>
    </location>
</feature>
<evidence type="ECO:0000313" key="2">
    <source>
        <dbReference type="EMBL" id="GFM33029.1"/>
    </source>
</evidence>
<reference evidence="2 3" key="1">
    <citation type="submission" date="2020-05" db="EMBL/GenBank/DDBJ databases">
        <title>Draft genome sequence of Desulfovibrio sp. strain HN2T.</title>
        <authorList>
            <person name="Ueno A."/>
            <person name="Tamazawa S."/>
            <person name="Tamamura S."/>
            <person name="Murakami T."/>
            <person name="Kiyama T."/>
            <person name="Inomata H."/>
            <person name="Amano Y."/>
            <person name="Miyakawa K."/>
            <person name="Tamaki H."/>
            <person name="Naganuma T."/>
            <person name="Kaneko K."/>
        </authorList>
    </citation>
    <scope>NUCLEOTIDE SEQUENCE [LARGE SCALE GENOMIC DNA]</scope>
    <source>
        <strain evidence="2 3">HN2</strain>
    </source>
</reference>
<feature type="transmembrane region" description="Helical" evidence="1">
    <location>
        <begin position="23"/>
        <end position="48"/>
    </location>
</feature>
<evidence type="ECO:0000313" key="3">
    <source>
        <dbReference type="Proteomes" id="UP000503840"/>
    </source>
</evidence>
<feature type="transmembrane region" description="Helical" evidence="1">
    <location>
        <begin position="190"/>
        <end position="208"/>
    </location>
</feature>
<name>A0A7J0BH28_9BACT</name>
<organism evidence="2 3">
    <name type="scientific">Desulfovibrio subterraneus</name>
    <dbReference type="NCBI Taxonomy" id="2718620"/>
    <lineage>
        <taxon>Bacteria</taxon>
        <taxon>Pseudomonadati</taxon>
        <taxon>Thermodesulfobacteriota</taxon>
        <taxon>Desulfovibrionia</taxon>
        <taxon>Desulfovibrionales</taxon>
        <taxon>Desulfovibrionaceae</taxon>
        <taxon>Desulfovibrio</taxon>
    </lineage>
</organism>
<evidence type="ECO:0000256" key="1">
    <source>
        <dbReference type="SAM" id="Phobius"/>
    </source>
</evidence>
<dbReference type="Pfam" id="PF16933">
    <property type="entry name" value="PelG"/>
    <property type="match status" value="1"/>
</dbReference>
<sequence length="456" mass="51928">MAGIGFELRRILGKGSYLNELSAYLYAALISSGPWLMSIFTLSVLGLFREQTLSNVEHEVFRSTIIYTYAFSLVFVGFFQLVATRYLADELFLGRAESTMRAFWSCCAAVLCIGVPLAALAYLRFDISGYYKLLAVMLFAVVSLIWLAMIFISAIKDYIQIVLAFAVGTAISIGGALWLSHILGPEGHMLGYLIGQSVIFFWLLSRLLAEFHLGAVFDKAMWGYFIKYWELAAIGIMYNLAIWIDKIIFWLAPDARTIVPFFKTHDFYEGPVFFAYLTIVPTLAIFLMKVETTFYDHYRLYYAKVMENLPLHAILDEKSRLVDSLHNSLREILIIQGAITVLCIAFAPQIIAMAQLSPIQIPIYRIALTGAFLQVLLSVVIIILFYFDRRRDVLFISALFLVTNGFFSWITTQMDAGFYGYGYCYSCFTALFAAYWRLDWNISNLEYITFARQPIG</sequence>
<feature type="transmembrane region" description="Helical" evidence="1">
    <location>
        <begin position="273"/>
        <end position="290"/>
    </location>
</feature>
<keyword evidence="3" id="KW-1185">Reference proteome</keyword>